<evidence type="ECO:0000259" key="10">
    <source>
        <dbReference type="Pfam" id="PF24827"/>
    </source>
</evidence>
<dbReference type="InterPro" id="IPR050178">
    <property type="entry name" value="AspA/AstE_fam"/>
</dbReference>
<keyword evidence="2 6" id="KW-0479">Metal-binding</keyword>
<comment type="similarity">
    <text evidence="1">Belongs to the AspA/AstE family. Aspartoacylase subfamily.</text>
</comment>
<keyword evidence="12" id="KW-1185">Reference proteome</keyword>
<dbReference type="InterPro" id="IPR016708">
    <property type="entry name" value="Aspartoacylase"/>
</dbReference>
<evidence type="ECO:0000313" key="11">
    <source>
        <dbReference type="EnsemblProtists" id="EOD19309"/>
    </source>
</evidence>
<dbReference type="KEGG" id="ehx:EMIHUDRAFT_75471"/>
<dbReference type="EnsemblProtists" id="EOD19309">
    <property type="protein sequence ID" value="EOD19309"/>
    <property type="gene ID" value="EMIHUDRAFT_75471"/>
</dbReference>
<dbReference type="GO" id="GO:0016811">
    <property type="term" value="F:hydrolase activity, acting on carbon-nitrogen (but not peptide) bonds, in linear amides"/>
    <property type="evidence" value="ECO:0007669"/>
    <property type="project" value="InterPro"/>
</dbReference>
<dbReference type="Pfam" id="PF24827">
    <property type="entry name" value="AstE_AspA_cat"/>
    <property type="match status" value="1"/>
</dbReference>
<dbReference type="eggNOG" id="ENOG502QRAK">
    <property type="taxonomic scope" value="Eukaryota"/>
</dbReference>
<dbReference type="PANTHER" id="PTHR15162:SF7">
    <property type="entry name" value="SUCCINYLGLUTAMATE DESUCCINYLASE"/>
    <property type="match status" value="1"/>
</dbReference>
<dbReference type="PANTHER" id="PTHR15162">
    <property type="entry name" value="ASPARTOACYLASE"/>
    <property type="match status" value="1"/>
</dbReference>
<dbReference type="Proteomes" id="UP000013827">
    <property type="component" value="Unassembled WGS sequence"/>
</dbReference>
<reference evidence="11" key="2">
    <citation type="submission" date="2024-10" db="UniProtKB">
        <authorList>
            <consortium name="EnsemblProtists"/>
        </authorList>
    </citation>
    <scope>IDENTIFICATION</scope>
</reference>
<evidence type="ECO:0000256" key="7">
    <source>
        <dbReference type="SAM" id="MobiDB-lite"/>
    </source>
</evidence>
<evidence type="ECO:0000259" key="9">
    <source>
        <dbReference type="Pfam" id="PF04952"/>
    </source>
</evidence>
<feature type="compositionally biased region" description="Low complexity" evidence="7">
    <location>
        <begin position="197"/>
        <end position="215"/>
    </location>
</feature>
<feature type="active site" description="Proton donor/acceptor" evidence="5">
    <location>
        <position position="177"/>
    </location>
</feature>
<dbReference type="SUPFAM" id="SSF53187">
    <property type="entry name" value="Zn-dependent exopeptidases"/>
    <property type="match status" value="1"/>
</dbReference>
<feature type="binding site" evidence="6">
    <location>
        <position position="28"/>
    </location>
    <ligand>
        <name>Zn(2+)</name>
        <dbReference type="ChEBI" id="CHEBI:29105"/>
    </ligand>
</feature>
<proteinExistence type="inferred from homology"/>
<dbReference type="GO" id="GO:0016788">
    <property type="term" value="F:hydrolase activity, acting on ester bonds"/>
    <property type="evidence" value="ECO:0007669"/>
    <property type="project" value="InterPro"/>
</dbReference>
<feature type="binding site" evidence="6">
    <location>
        <position position="119"/>
    </location>
    <ligand>
        <name>Zn(2+)</name>
        <dbReference type="ChEBI" id="CHEBI:29105"/>
    </ligand>
</feature>
<evidence type="ECO:0000256" key="6">
    <source>
        <dbReference type="PIRSR" id="PIRSR018001-3"/>
    </source>
</evidence>
<feature type="binding site" evidence="6">
    <location>
        <position position="31"/>
    </location>
    <ligand>
        <name>Zn(2+)</name>
        <dbReference type="ChEBI" id="CHEBI:29105"/>
    </ligand>
</feature>
<feature type="region of interest" description="Disordered" evidence="7">
    <location>
        <begin position="197"/>
        <end position="220"/>
    </location>
</feature>
<dbReference type="CDD" id="cd06909">
    <property type="entry name" value="M14_ASPA"/>
    <property type="match status" value="1"/>
</dbReference>
<dbReference type="Pfam" id="PF04952">
    <property type="entry name" value="AstE_AspA_hybrid"/>
    <property type="match status" value="1"/>
</dbReference>
<feature type="domain" description="Succinylglutamate desuccinylase/Aspartoacylase catalytic" evidence="10">
    <location>
        <begin position="19"/>
        <end position="195"/>
    </location>
</feature>
<dbReference type="GO" id="GO:0046872">
    <property type="term" value="F:metal ion binding"/>
    <property type="evidence" value="ECO:0007669"/>
    <property type="project" value="UniProtKB-KW"/>
</dbReference>
<dbReference type="GeneID" id="17264852"/>
<dbReference type="InterPro" id="IPR055438">
    <property type="entry name" value="AstE_AspA_cat"/>
</dbReference>
<dbReference type="GO" id="GO:0005829">
    <property type="term" value="C:cytosol"/>
    <property type="evidence" value="ECO:0007669"/>
    <property type="project" value="TreeGrafter"/>
</dbReference>
<evidence type="ECO:0000256" key="3">
    <source>
        <dbReference type="ARBA" id="ARBA00022801"/>
    </source>
</evidence>
<keyword evidence="4 6" id="KW-0862">Zinc</keyword>
<keyword evidence="3" id="KW-0378">Hydrolase</keyword>
<dbReference type="InterPro" id="IPR007036">
    <property type="entry name" value="Aste_AspA_hybrid_dom"/>
</dbReference>
<dbReference type="RefSeq" id="XP_005771738.1">
    <property type="nucleotide sequence ID" value="XM_005771681.1"/>
</dbReference>
<dbReference type="PaxDb" id="2903-EOD19309"/>
<keyword evidence="8" id="KW-0732">Signal</keyword>
<protein>
    <recommendedName>
        <fullName evidence="13">Aspartoacylase</fullName>
    </recommendedName>
</protein>
<dbReference type="Gene3D" id="3.40.630.10">
    <property type="entry name" value="Zn peptidases"/>
    <property type="match status" value="1"/>
</dbReference>
<reference evidence="12" key="1">
    <citation type="journal article" date="2013" name="Nature">
        <title>Pan genome of the phytoplankton Emiliania underpins its global distribution.</title>
        <authorList>
            <person name="Read B.A."/>
            <person name="Kegel J."/>
            <person name="Klute M.J."/>
            <person name="Kuo A."/>
            <person name="Lefebvre S.C."/>
            <person name="Maumus F."/>
            <person name="Mayer C."/>
            <person name="Miller J."/>
            <person name="Monier A."/>
            <person name="Salamov A."/>
            <person name="Young J."/>
            <person name="Aguilar M."/>
            <person name="Claverie J.M."/>
            <person name="Frickenhaus S."/>
            <person name="Gonzalez K."/>
            <person name="Herman E.K."/>
            <person name="Lin Y.C."/>
            <person name="Napier J."/>
            <person name="Ogata H."/>
            <person name="Sarno A.F."/>
            <person name="Shmutz J."/>
            <person name="Schroeder D."/>
            <person name="de Vargas C."/>
            <person name="Verret F."/>
            <person name="von Dassow P."/>
            <person name="Valentin K."/>
            <person name="Van de Peer Y."/>
            <person name="Wheeler G."/>
            <person name="Dacks J.B."/>
            <person name="Delwiche C.F."/>
            <person name="Dyhrman S.T."/>
            <person name="Glockner G."/>
            <person name="John U."/>
            <person name="Richards T."/>
            <person name="Worden A.Z."/>
            <person name="Zhang X."/>
            <person name="Grigoriev I.V."/>
            <person name="Allen A.E."/>
            <person name="Bidle K."/>
            <person name="Borodovsky M."/>
            <person name="Bowler C."/>
            <person name="Brownlee C."/>
            <person name="Cock J.M."/>
            <person name="Elias M."/>
            <person name="Gladyshev V.N."/>
            <person name="Groth M."/>
            <person name="Guda C."/>
            <person name="Hadaegh A."/>
            <person name="Iglesias-Rodriguez M.D."/>
            <person name="Jenkins J."/>
            <person name="Jones B.M."/>
            <person name="Lawson T."/>
            <person name="Leese F."/>
            <person name="Lindquist E."/>
            <person name="Lobanov A."/>
            <person name="Lomsadze A."/>
            <person name="Malik S.B."/>
            <person name="Marsh M.E."/>
            <person name="Mackinder L."/>
            <person name="Mock T."/>
            <person name="Mueller-Roeber B."/>
            <person name="Pagarete A."/>
            <person name="Parker M."/>
            <person name="Probert I."/>
            <person name="Quesneville H."/>
            <person name="Raines C."/>
            <person name="Rensing S.A."/>
            <person name="Riano-Pachon D.M."/>
            <person name="Richier S."/>
            <person name="Rokitta S."/>
            <person name="Shiraiwa Y."/>
            <person name="Soanes D.M."/>
            <person name="van der Giezen M."/>
            <person name="Wahlund T.M."/>
            <person name="Williams B."/>
            <person name="Wilson W."/>
            <person name="Wolfe G."/>
            <person name="Wurch L.L."/>
        </authorList>
    </citation>
    <scope>NUCLEOTIDE SEQUENCE</scope>
</reference>
<dbReference type="Gene3D" id="2.20.25.160">
    <property type="match status" value="1"/>
</dbReference>
<dbReference type="AlphaFoldDB" id="A0A0D3J724"/>
<feature type="domain" description="AstE/AspA barrel-sandwich hybrid" evidence="9">
    <location>
        <begin position="247"/>
        <end position="299"/>
    </location>
</feature>
<evidence type="ECO:0008006" key="13">
    <source>
        <dbReference type="Google" id="ProtNLM"/>
    </source>
</evidence>
<dbReference type="STRING" id="2903.R1EEK1"/>
<sequence length="323" mass="33777">MIATIVLLASLLLPLASASRVAVVAGTHGNEFTGVYVIEQLEPAALRRDYPSLRVETLIANPRAFSATRRFIDADLNRQFAGRRSEDTQQLEAVRAAEIEAQLGPKGSAQACDVVVDLHTTTSNMGCTLIVNSYCQLALRAAAYLTQAWAGGGGEAHASQAAAPYLCSVGRAGLTIEVGPTPTGLLRADAVATTQSSLSASSSSLPRSLLGPSGRAPQPPPTVRVYVDAARVPWPAAEGGSRLPGALIAPGLQDRDFEPLAAGDALFVRRNGRVVEYDGESGAVVYPVFVNEAAYYHAQSGAAGVALATLADWPIEDVTPESR</sequence>
<dbReference type="PIRSF" id="PIRSF018001">
    <property type="entry name" value="Aspartoacylase"/>
    <property type="match status" value="1"/>
</dbReference>
<evidence type="ECO:0000256" key="1">
    <source>
        <dbReference type="ARBA" id="ARBA00006173"/>
    </source>
</evidence>
<organism evidence="11 12">
    <name type="scientific">Emiliania huxleyi (strain CCMP1516)</name>
    <dbReference type="NCBI Taxonomy" id="280463"/>
    <lineage>
        <taxon>Eukaryota</taxon>
        <taxon>Haptista</taxon>
        <taxon>Haptophyta</taxon>
        <taxon>Prymnesiophyceae</taxon>
        <taxon>Isochrysidales</taxon>
        <taxon>Noelaerhabdaceae</taxon>
        <taxon>Emiliania</taxon>
    </lineage>
</organism>
<evidence type="ECO:0000256" key="4">
    <source>
        <dbReference type="ARBA" id="ARBA00022833"/>
    </source>
</evidence>
<name>A0A0D3J724_EMIH1</name>
<feature type="signal peptide" evidence="8">
    <location>
        <begin position="1"/>
        <end position="18"/>
    </location>
</feature>
<evidence type="ECO:0000256" key="8">
    <source>
        <dbReference type="SAM" id="SignalP"/>
    </source>
</evidence>
<dbReference type="NCBIfam" id="NF002601">
    <property type="entry name" value="PRK02259.1"/>
    <property type="match status" value="1"/>
</dbReference>
<dbReference type="HAMAP" id="MF_00704">
    <property type="entry name" value="Aspartoacylase"/>
    <property type="match status" value="1"/>
</dbReference>
<accession>A0A0D3J724</accession>
<evidence type="ECO:0000256" key="2">
    <source>
        <dbReference type="ARBA" id="ARBA00022723"/>
    </source>
</evidence>
<dbReference type="HOGENOM" id="CLU_083292_0_0_1"/>
<dbReference type="OMA" id="AMHLCHH"/>
<comment type="cofactor">
    <cofactor evidence="6">
        <name>Zn(2+)</name>
        <dbReference type="ChEBI" id="CHEBI:29105"/>
    </cofactor>
    <text evidence="6">Binds 1 zinc ion per subunit.</text>
</comment>
<evidence type="ECO:0000313" key="12">
    <source>
        <dbReference type="Proteomes" id="UP000013827"/>
    </source>
</evidence>
<evidence type="ECO:0000256" key="5">
    <source>
        <dbReference type="PIRSR" id="PIRSR018001-1"/>
    </source>
</evidence>
<feature type="chain" id="PRO_5044221429" description="Aspartoacylase" evidence="8">
    <location>
        <begin position="19"/>
        <end position="323"/>
    </location>
</feature>